<keyword evidence="6 13" id="KW-0418">Kinase</keyword>
<feature type="binding site" evidence="10">
    <location>
        <position position="50"/>
    </location>
    <ligand>
        <name>ATP</name>
        <dbReference type="ChEBI" id="CHEBI:30616"/>
    </ligand>
</feature>
<dbReference type="SMART" id="SM00220">
    <property type="entry name" value="S_TKc"/>
    <property type="match status" value="1"/>
</dbReference>
<evidence type="ECO:0000256" key="7">
    <source>
        <dbReference type="ARBA" id="ARBA00022840"/>
    </source>
</evidence>
<reference evidence="13 14" key="1">
    <citation type="journal article" date="2011" name="Genome Res.">
        <title>Phylogeny-wide analysis of social amoeba genomes highlights ancient origins for complex intercellular communication.</title>
        <authorList>
            <person name="Heidel A.J."/>
            <person name="Lawal H.M."/>
            <person name="Felder M."/>
            <person name="Schilde C."/>
            <person name="Helps N.R."/>
            <person name="Tunggal B."/>
            <person name="Rivero F."/>
            <person name="John U."/>
            <person name="Schleicher M."/>
            <person name="Eichinger L."/>
            <person name="Platzer M."/>
            <person name="Noegel A.A."/>
            <person name="Schaap P."/>
            <person name="Gloeckner G."/>
        </authorList>
    </citation>
    <scope>NUCLEOTIDE SEQUENCE [LARGE SCALE GENOMIC DNA]</scope>
    <source>
        <strain evidence="14">ATCC 26659 / Pp 5 / PN500</strain>
    </source>
</reference>
<dbReference type="PRINTS" id="PR00109">
    <property type="entry name" value="TYRKINASE"/>
</dbReference>
<gene>
    <name evidence="13" type="primary">kinY</name>
    <name evidence="13" type="ORF">PPL_04658</name>
</gene>
<comment type="catalytic activity">
    <reaction evidence="8">
        <text>L-threonyl-[protein] + ATP = O-phospho-L-threonyl-[protein] + ADP + H(+)</text>
        <dbReference type="Rhea" id="RHEA:46608"/>
        <dbReference type="Rhea" id="RHEA-COMP:11060"/>
        <dbReference type="Rhea" id="RHEA-COMP:11605"/>
        <dbReference type="ChEBI" id="CHEBI:15378"/>
        <dbReference type="ChEBI" id="CHEBI:30013"/>
        <dbReference type="ChEBI" id="CHEBI:30616"/>
        <dbReference type="ChEBI" id="CHEBI:61977"/>
        <dbReference type="ChEBI" id="CHEBI:456216"/>
        <dbReference type="EC" id="2.7.11.1"/>
    </reaction>
</comment>
<comment type="similarity">
    <text evidence="1">Belongs to the protein kinase superfamily. TKL Ser/Thr protein kinase family.</text>
</comment>
<protein>
    <recommendedName>
        <fullName evidence="2">non-specific serine/threonine protein kinase</fullName>
        <ecNumber evidence="2">2.7.11.1</ecNumber>
    </recommendedName>
</protein>
<evidence type="ECO:0000256" key="2">
    <source>
        <dbReference type="ARBA" id="ARBA00012513"/>
    </source>
</evidence>
<evidence type="ECO:0000256" key="5">
    <source>
        <dbReference type="ARBA" id="ARBA00022741"/>
    </source>
</evidence>
<dbReference type="FunCoup" id="D3B867">
    <property type="interactions" value="18"/>
</dbReference>
<dbReference type="AlphaFoldDB" id="D3B867"/>
<evidence type="ECO:0000256" key="4">
    <source>
        <dbReference type="ARBA" id="ARBA00022679"/>
    </source>
</evidence>
<keyword evidence="3" id="KW-0723">Serine/threonine-protein kinase</keyword>
<accession>D3B867</accession>
<dbReference type="Gene3D" id="1.10.510.10">
    <property type="entry name" value="Transferase(Phosphotransferase) domain 1"/>
    <property type="match status" value="1"/>
</dbReference>
<dbReference type="RefSeq" id="XP_020434352.1">
    <property type="nucleotide sequence ID" value="XM_020575557.1"/>
</dbReference>
<dbReference type="GO" id="GO:0004674">
    <property type="term" value="F:protein serine/threonine kinase activity"/>
    <property type="evidence" value="ECO:0007669"/>
    <property type="project" value="UniProtKB-KW"/>
</dbReference>
<dbReference type="Proteomes" id="UP000001396">
    <property type="component" value="Unassembled WGS sequence"/>
</dbReference>
<feature type="domain" description="Protein kinase" evidence="12">
    <location>
        <begin position="22"/>
        <end position="288"/>
    </location>
</feature>
<dbReference type="CDD" id="cd13999">
    <property type="entry name" value="STKc_MAP3K-like"/>
    <property type="match status" value="1"/>
</dbReference>
<dbReference type="InterPro" id="IPR001245">
    <property type="entry name" value="Ser-Thr/Tyr_kinase_cat_dom"/>
</dbReference>
<dbReference type="Pfam" id="PF00069">
    <property type="entry name" value="Pkinase"/>
    <property type="match status" value="1"/>
</dbReference>
<evidence type="ECO:0000313" key="14">
    <source>
        <dbReference type="Proteomes" id="UP000001396"/>
    </source>
</evidence>
<dbReference type="InterPro" id="IPR017441">
    <property type="entry name" value="Protein_kinase_ATP_BS"/>
</dbReference>
<evidence type="ECO:0000256" key="9">
    <source>
        <dbReference type="ARBA" id="ARBA00048679"/>
    </source>
</evidence>
<evidence type="ECO:0000313" key="13">
    <source>
        <dbReference type="EMBL" id="EFA82235.1"/>
    </source>
</evidence>
<dbReference type="Gene3D" id="3.30.200.20">
    <property type="entry name" value="Phosphorylase Kinase, domain 1"/>
    <property type="match status" value="1"/>
</dbReference>
<evidence type="ECO:0000256" key="10">
    <source>
        <dbReference type="PROSITE-ProRule" id="PRU10141"/>
    </source>
</evidence>
<keyword evidence="5 10" id="KW-0547">Nucleotide-binding</keyword>
<evidence type="ECO:0000256" key="8">
    <source>
        <dbReference type="ARBA" id="ARBA00047899"/>
    </source>
</evidence>
<dbReference type="PANTHER" id="PTHR46485">
    <property type="entry name" value="LIM DOMAIN KINASE 1"/>
    <property type="match status" value="1"/>
</dbReference>
<evidence type="ECO:0000256" key="3">
    <source>
        <dbReference type="ARBA" id="ARBA00022527"/>
    </source>
</evidence>
<evidence type="ECO:0000256" key="1">
    <source>
        <dbReference type="ARBA" id="ARBA00005843"/>
    </source>
</evidence>
<name>D3B867_HETP5</name>
<dbReference type="InterPro" id="IPR000719">
    <property type="entry name" value="Prot_kinase_dom"/>
</dbReference>
<dbReference type="EMBL" id="ADBJ01000020">
    <property type="protein sequence ID" value="EFA82235.1"/>
    <property type="molecule type" value="Genomic_DNA"/>
</dbReference>
<dbReference type="InterPro" id="IPR050940">
    <property type="entry name" value="Actin_reg-Ser/Thr_kinase"/>
</dbReference>
<comment type="caution">
    <text evidence="13">The sequence shown here is derived from an EMBL/GenBank/DDBJ whole genome shotgun (WGS) entry which is preliminary data.</text>
</comment>
<comment type="catalytic activity">
    <reaction evidence="9">
        <text>L-seryl-[protein] + ATP = O-phospho-L-seryl-[protein] + ADP + H(+)</text>
        <dbReference type="Rhea" id="RHEA:17989"/>
        <dbReference type="Rhea" id="RHEA-COMP:9863"/>
        <dbReference type="Rhea" id="RHEA-COMP:11604"/>
        <dbReference type="ChEBI" id="CHEBI:15378"/>
        <dbReference type="ChEBI" id="CHEBI:29999"/>
        <dbReference type="ChEBI" id="CHEBI:30616"/>
        <dbReference type="ChEBI" id="CHEBI:83421"/>
        <dbReference type="ChEBI" id="CHEBI:456216"/>
        <dbReference type="EC" id="2.7.11.1"/>
    </reaction>
</comment>
<evidence type="ECO:0000256" key="6">
    <source>
        <dbReference type="ARBA" id="ARBA00022777"/>
    </source>
</evidence>
<dbReference type="PANTHER" id="PTHR46485:SF5">
    <property type="entry name" value="CENTER DIVIDER, ISOFORM A"/>
    <property type="match status" value="1"/>
</dbReference>
<dbReference type="STRING" id="670386.D3B867"/>
<dbReference type="EC" id="2.7.11.1" evidence="2"/>
<feature type="compositionally biased region" description="Polar residues" evidence="11">
    <location>
        <begin position="390"/>
        <end position="405"/>
    </location>
</feature>
<dbReference type="GeneID" id="31360145"/>
<evidence type="ECO:0000259" key="12">
    <source>
        <dbReference type="PROSITE" id="PS50011"/>
    </source>
</evidence>
<keyword evidence="14" id="KW-1185">Reference proteome</keyword>
<sequence>MIEEDEGLIESEETTDIDVKVLKIAEQIGAGSYGMVYRGSYFNSQVAIKKIRPGEHNRDLQKYLKREIAVLKNIQHPNIVQFIGVYYENENVLPAMISNQTWIVTEFVPGGNLHEKIKDSAKQFPLSLRFKLSLDIALAMAYLHSRNILFRDLKSKNILIDDTSSPIRGKVCDFGFARIVKNKNRHLSICGTDDFMAPEVILGMDYDESADIFSFGVVMLEMATRKKISKYIERGPQNAFEISEDLARELIPESIPGLYTELIIDCIKYTPTERPVFSHIIHVLKQLVSLFPIPQSIENPLSPHSSPIIPRKNSKAVNLPPLEGLLRKSIELKIGEVGLTSSGSSISSTSSSNKSGDSNGSNSQNCENNNCNNSQSNNNNHNEACSNSQTNSEANGTNDNHSSIPEESENHVAIGGDDELDLDEEEKESKVRYLKERMLLVLADLNKYMDVQCQELLSISQEDQIADKYDECRKVIELRKVLCEVVGDDVPPTTPKKTTPPTTRVGIFLKSMDKSLQEIFVSIELLKIRVEREKQLLESIYLARAVSKLKRIYESKLILD</sequence>
<proteinExistence type="inferred from homology"/>
<organism evidence="13 14">
    <name type="scientific">Heterostelium pallidum (strain ATCC 26659 / Pp 5 / PN500)</name>
    <name type="common">Cellular slime mold</name>
    <name type="synonym">Polysphondylium pallidum</name>
    <dbReference type="NCBI Taxonomy" id="670386"/>
    <lineage>
        <taxon>Eukaryota</taxon>
        <taxon>Amoebozoa</taxon>
        <taxon>Evosea</taxon>
        <taxon>Eumycetozoa</taxon>
        <taxon>Dictyostelia</taxon>
        <taxon>Acytosteliales</taxon>
        <taxon>Acytosteliaceae</taxon>
        <taxon>Heterostelium</taxon>
    </lineage>
</organism>
<dbReference type="InParanoid" id="D3B867"/>
<feature type="region of interest" description="Disordered" evidence="11">
    <location>
        <begin position="340"/>
        <end position="422"/>
    </location>
</feature>
<evidence type="ECO:0000256" key="11">
    <source>
        <dbReference type="SAM" id="MobiDB-lite"/>
    </source>
</evidence>
<dbReference type="SUPFAM" id="SSF56112">
    <property type="entry name" value="Protein kinase-like (PK-like)"/>
    <property type="match status" value="1"/>
</dbReference>
<dbReference type="OMA" id="FIGVYYE"/>
<dbReference type="InterPro" id="IPR011009">
    <property type="entry name" value="Kinase-like_dom_sf"/>
</dbReference>
<keyword evidence="4" id="KW-0808">Transferase</keyword>
<dbReference type="GO" id="GO:0005524">
    <property type="term" value="F:ATP binding"/>
    <property type="evidence" value="ECO:0007669"/>
    <property type="project" value="UniProtKB-UniRule"/>
</dbReference>
<dbReference type="PROSITE" id="PS00107">
    <property type="entry name" value="PROTEIN_KINASE_ATP"/>
    <property type="match status" value="1"/>
</dbReference>
<feature type="compositionally biased region" description="Low complexity" evidence="11">
    <location>
        <begin position="341"/>
        <end position="389"/>
    </location>
</feature>
<keyword evidence="7 10" id="KW-0067">ATP-binding</keyword>
<dbReference type="PROSITE" id="PS50011">
    <property type="entry name" value="PROTEIN_KINASE_DOM"/>
    <property type="match status" value="1"/>
</dbReference>